<evidence type="ECO:0000256" key="1">
    <source>
        <dbReference type="ARBA" id="ARBA00006914"/>
    </source>
</evidence>
<dbReference type="Gene3D" id="1.10.8.60">
    <property type="match status" value="2"/>
</dbReference>
<dbReference type="InterPro" id="IPR041569">
    <property type="entry name" value="AAA_lid_3"/>
</dbReference>
<proteinExistence type="inferred from homology"/>
<accession>A0A4P9Y4S2</accession>
<dbReference type="GO" id="GO:0005524">
    <property type="term" value="F:ATP binding"/>
    <property type="evidence" value="ECO:0007669"/>
    <property type="project" value="UniProtKB-KW"/>
</dbReference>
<dbReference type="SUPFAM" id="SSF52540">
    <property type="entry name" value="P-loop containing nucleoside triphosphate hydrolases"/>
    <property type="match status" value="2"/>
</dbReference>
<keyword evidence="3 4" id="KW-0067">ATP-binding</keyword>
<evidence type="ECO:0000256" key="3">
    <source>
        <dbReference type="ARBA" id="ARBA00022840"/>
    </source>
</evidence>
<dbReference type="FunFam" id="3.40.50.300:FF:000012">
    <property type="entry name" value="Transitional endoplasmic reticulum ATPase"/>
    <property type="match status" value="1"/>
</dbReference>
<dbReference type="InterPro" id="IPR050168">
    <property type="entry name" value="AAA_ATPase_domain"/>
</dbReference>
<dbReference type="Pfam" id="PF00004">
    <property type="entry name" value="AAA"/>
    <property type="match status" value="2"/>
</dbReference>
<dbReference type="AlphaFoldDB" id="A0A4P9Y4S2"/>
<evidence type="ECO:0000256" key="2">
    <source>
        <dbReference type="ARBA" id="ARBA00022741"/>
    </source>
</evidence>
<dbReference type="InterPro" id="IPR003959">
    <property type="entry name" value="ATPase_AAA_core"/>
</dbReference>
<feature type="non-terminal residue" evidence="6">
    <location>
        <position position="1"/>
    </location>
</feature>
<dbReference type="CDD" id="cd19511">
    <property type="entry name" value="RecA-like_CDC48_r2-like"/>
    <property type="match status" value="1"/>
</dbReference>
<dbReference type="OrthoDB" id="5421at2759"/>
<protein>
    <submittedName>
        <fullName evidence="6">P-loop containing nucleoside triphosphate hydrolase protein</fullName>
    </submittedName>
</protein>
<keyword evidence="7" id="KW-1185">Reference proteome</keyword>
<dbReference type="PANTHER" id="PTHR23077">
    <property type="entry name" value="AAA-FAMILY ATPASE"/>
    <property type="match status" value="1"/>
</dbReference>
<dbReference type="SMART" id="SM00382">
    <property type="entry name" value="AAA"/>
    <property type="match status" value="2"/>
</dbReference>
<dbReference type="Proteomes" id="UP000267251">
    <property type="component" value="Unassembled WGS sequence"/>
</dbReference>
<dbReference type="Pfam" id="PF17862">
    <property type="entry name" value="AAA_lid_3"/>
    <property type="match status" value="2"/>
</dbReference>
<reference evidence="7" key="1">
    <citation type="journal article" date="2018" name="Nat. Microbiol.">
        <title>Leveraging single-cell genomics to expand the fungal tree of life.</title>
        <authorList>
            <person name="Ahrendt S.R."/>
            <person name="Quandt C.A."/>
            <person name="Ciobanu D."/>
            <person name="Clum A."/>
            <person name="Salamov A."/>
            <person name="Andreopoulos B."/>
            <person name="Cheng J.F."/>
            <person name="Woyke T."/>
            <person name="Pelin A."/>
            <person name="Henrissat B."/>
            <person name="Reynolds N.K."/>
            <person name="Benny G.L."/>
            <person name="Smith M.E."/>
            <person name="James T.Y."/>
            <person name="Grigoriev I.V."/>
        </authorList>
    </citation>
    <scope>NUCLEOTIDE SEQUENCE [LARGE SCALE GENOMIC DNA]</scope>
</reference>
<sequence length="525" mass="57908">PLMSPPRAPPGLERPFTSLLELLELPLRHAHLFAHLSLECPKGVLLYGPPGVGKTLVVKKVAEVCQAHLLSIHGPSLYGPYAGETEERLRDVFKKASDLARDKNRPCLLFIDELDALTPDRQGASRYESRVVTQLLTLLDGMVPRSRVVVVAATNRPNAIDPALRRPGRLDREIHMDTPNAQAREGMLHGMAEKLDLSDDVHLYDLAERTNGYVGADLSSLCQEAWLYTPFRNPVITQKDFDMAMQRVGPSMQRQVATKVDQTHWGEIGGLTEVKEQLQRMVEWPTLHRDTFRRLGLSPPRGLLLYGPPGCSKTSLVKAIASTSGASFFSLTGASTYSVYVGEAERTVRDLFQRARAGAPSVIFLDEVDALVGKRTMEHGAAGNGGDSVQERILSTLLNEMDGVEKSTSVLVIGATNRPDMLDAALMRPGRFDRLVYIPPPDEASRREILDVCLSTIPTQLTVPLDHYAFRTTGYTGADLKSVCREAAMHALRRSIQDAFIVGNWSESAKPSLLIPPCLIQRHTL</sequence>
<name>A0A4P9Y4S2_9FUNG</name>
<evidence type="ECO:0000313" key="7">
    <source>
        <dbReference type="Proteomes" id="UP000267251"/>
    </source>
</evidence>
<dbReference type="FunFam" id="3.40.50.300:FF:001440">
    <property type="entry name" value="ATPase, AAA family protein"/>
    <property type="match status" value="1"/>
</dbReference>
<evidence type="ECO:0000259" key="5">
    <source>
        <dbReference type="SMART" id="SM00382"/>
    </source>
</evidence>
<dbReference type="PANTHER" id="PTHR23077:SF171">
    <property type="entry name" value="NUCLEAR VALOSIN-CONTAINING PROTEIN-LIKE"/>
    <property type="match status" value="1"/>
</dbReference>
<dbReference type="GO" id="GO:0016887">
    <property type="term" value="F:ATP hydrolysis activity"/>
    <property type="evidence" value="ECO:0007669"/>
    <property type="project" value="InterPro"/>
</dbReference>
<dbReference type="EMBL" id="KZ987915">
    <property type="protein sequence ID" value="RKP13947.1"/>
    <property type="molecule type" value="Genomic_DNA"/>
</dbReference>
<keyword evidence="6" id="KW-0378">Hydrolase</keyword>
<dbReference type="InterPro" id="IPR027417">
    <property type="entry name" value="P-loop_NTPase"/>
</dbReference>
<organism evidence="6 7">
    <name type="scientific">Piptocephalis cylindrospora</name>
    <dbReference type="NCBI Taxonomy" id="1907219"/>
    <lineage>
        <taxon>Eukaryota</taxon>
        <taxon>Fungi</taxon>
        <taxon>Fungi incertae sedis</taxon>
        <taxon>Zoopagomycota</taxon>
        <taxon>Zoopagomycotina</taxon>
        <taxon>Zoopagomycetes</taxon>
        <taxon>Zoopagales</taxon>
        <taxon>Piptocephalidaceae</taxon>
        <taxon>Piptocephalis</taxon>
    </lineage>
</organism>
<evidence type="ECO:0000313" key="6">
    <source>
        <dbReference type="EMBL" id="RKP13947.1"/>
    </source>
</evidence>
<dbReference type="InterPro" id="IPR003593">
    <property type="entry name" value="AAA+_ATPase"/>
</dbReference>
<gene>
    <name evidence="6" type="ORF">BJ684DRAFT_9344</name>
</gene>
<keyword evidence="2 4" id="KW-0547">Nucleotide-binding</keyword>
<dbReference type="InterPro" id="IPR003960">
    <property type="entry name" value="ATPase_AAA_CS"/>
</dbReference>
<comment type="similarity">
    <text evidence="1 4">Belongs to the AAA ATPase family.</text>
</comment>
<dbReference type="PROSITE" id="PS00674">
    <property type="entry name" value="AAA"/>
    <property type="match status" value="2"/>
</dbReference>
<feature type="domain" description="AAA+ ATPase" evidence="5">
    <location>
        <begin position="40"/>
        <end position="180"/>
    </location>
</feature>
<dbReference type="Gene3D" id="3.40.50.300">
    <property type="entry name" value="P-loop containing nucleotide triphosphate hydrolases"/>
    <property type="match status" value="2"/>
</dbReference>
<feature type="domain" description="AAA+ ATPase" evidence="5">
    <location>
        <begin position="299"/>
        <end position="442"/>
    </location>
</feature>
<evidence type="ECO:0000256" key="4">
    <source>
        <dbReference type="RuleBase" id="RU003651"/>
    </source>
</evidence>